<proteinExistence type="predicted"/>
<accession>A0ACC3BTT4</accession>
<dbReference type="EMBL" id="CM020618">
    <property type="protein sequence ID" value="KAK1861295.1"/>
    <property type="molecule type" value="Genomic_DNA"/>
</dbReference>
<organism evidence="1 2">
    <name type="scientific">Pyropia yezoensis</name>
    <name type="common">Susabi-nori</name>
    <name type="synonym">Porphyra yezoensis</name>
    <dbReference type="NCBI Taxonomy" id="2788"/>
    <lineage>
        <taxon>Eukaryota</taxon>
        <taxon>Rhodophyta</taxon>
        <taxon>Bangiophyceae</taxon>
        <taxon>Bangiales</taxon>
        <taxon>Bangiaceae</taxon>
        <taxon>Pyropia</taxon>
    </lineage>
</organism>
<name>A0ACC3BTT4_PYRYE</name>
<gene>
    <name evidence="1" type="ORF">I4F81_003879</name>
</gene>
<comment type="caution">
    <text evidence="1">The sequence shown here is derived from an EMBL/GenBank/DDBJ whole genome shotgun (WGS) entry which is preliminary data.</text>
</comment>
<dbReference type="Proteomes" id="UP000798662">
    <property type="component" value="Chromosome 1"/>
</dbReference>
<evidence type="ECO:0000313" key="2">
    <source>
        <dbReference type="Proteomes" id="UP000798662"/>
    </source>
</evidence>
<protein>
    <submittedName>
        <fullName evidence="1">Uncharacterized protein</fullName>
    </submittedName>
</protein>
<sequence length="1835" mass="189244">MADPPPPKLPRLGAAADVADAASAAATVPAAPAVGTPGATAAVDDAPAGSALPAASTATAVPMAAAAAQAADGGDDSGSHVVSGDGGGVYDVSGGGGSAADGGGGGGEVSPPLPPPSKLPRHDADADVAAAAAAAAAVSGSAAAVSGAAPAVPSAAIIVDAPPGVAGASGPLPAPAPPAPASVADGAAVAAAEVGAAAAAEAGAAAAAEAGAAAAAEEEAVAAAEVGAVAAPADDGARTGDGAAIAAAVGTIGVGGGAAAAAAAGTPSAAAAAGGLAAAAAPPPPATPAIDGSVVAPPPPAVAATGGGGGDPELLREAPVAAAYIVAVRKLPDGTLELNGGRPLYDAATIDQLGATARVVHPAAAAAAAAAPVAPVAAAATADGDAAAPVGGDAEGDRAAAVEGATGGSAGPVSGAAAVVGEAAPAVVAGAVAATPSVASVNGTAPGAAPALPSGPAAPVAAAAGTTPPTAPVAATAGTTPPAGSTETASPAPPPPPPGTKAAGFIQQGQAPDGSQSNFLSKELQVALRRRQTPFPRTGEVLKKLNARPRNRDGAVVPSAADGGGVVEPRADRRVPDLTGKLYLAPLTTVGNTPFRRLCKGLGADVTCGEMALAANLLQGQRSEWALLRRHACEDVFGVQLAGNRKDVLARAAEIVARECAVDFVDLNCGCPLDMLTRKGAGAAMMDAPSKLSDVVAAVSSVVDVPLSVKLRTGRDERHRVAHKLIPSLARAGASWFTVHGRSKTQRYSRLADWDYLTRSCAPAAATAGASLIPNGDVYAWEQAAPYMAGGELFGTAGVSAVMIARGALIKPWLFTECAQRRHWDISATERLGLVGDFARHGLDHWGADERGTERTRKFLLEWLSFAYRYLGTGAPPRKVRSATDRPPGEYPVVYEGITGEAGWDGKPGVAELVLLSPSLAAWKYRRNLHNGALYTSPVGHQGVFPLGMSYPPLFQFRYAVTDGVVTPPSDCNATEGGEGGGGGTGPPSFEFGPETGRCCRCRGLSSPPVDVYAMTGQRIYARSSGSGNWATSALAGFVNSTTGEVALAGPVFSGGSMAANIRGRIFQMRRLAAPAVTVRAPSAKKRLAVHVLVTDAIYYAVELNGVLISDWGTLKLRVKRSAGGRVVTLGDDPVVQGVKRNAHNGRAPLTGPRPVSAVDESHNEAVLSFKGDYDVTVRVYDDGFALRFGLRLGDGKVYVVDEDISFLFAKPRVRMYGTKGMADYANLGDPFYSDGEDPIIARVLDNISPFGPEYNLINNPQLFADEAGTFFLTAMDVIPDDYPRAFYMRTPTAAVGIRTVFDRVHRRTPDTMYWGHQSGGRRDYTATVKEDYIAHTAATRSLPWRAFGVTTSAVEQAELLLVLKLAPPPDRNVDYSFAPAHLRSMWDWGNFFLYRDPASGNVTAETLPTSRLYKAQVDFAAAHGVGYITIDEGWNFPTRAHFDAVKDSLDPAVVAQFNITGTWRREGGNNIPFQSPFAPDFDMVDVVRHAKSRGVGVLVWSLRYALIPGYYLDEAQVEAGFQQLRRWGAAGLKIDSGAANDQKAVAGYHYIAAKCAQYKLVCFWHGPSHHGEARTYPHFLSAESADSGESRKFGLGLGEPVQHMTLPLLRGVTNPFDYQMGLVTNLPRSDVTEARVKPLFWTWEDPLAAGTRTHELALTVLYWTGVSTLFDTYFRYTDLAASADAGDRAFVRVLTTHPGVWDEMRWLTAALPAELAYYSDDVHTPWAPLPAARTSINEAAIVARRAGRTWWFAGVTGWAGYTGTLRRFGFLRRGATYACTVLADSGVVAGKAASEYTQAEYQRIRVSRRRLRRGGEVRVVMAPAGGWMMECTEE</sequence>
<reference evidence="1" key="1">
    <citation type="submission" date="2019-11" db="EMBL/GenBank/DDBJ databases">
        <title>Nori genome reveals adaptations in red seaweeds to the harsh intertidal environment.</title>
        <authorList>
            <person name="Wang D."/>
            <person name="Mao Y."/>
        </authorList>
    </citation>
    <scope>NUCLEOTIDE SEQUENCE</scope>
    <source>
        <tissue evidence="1">Gametophyte</tissue>
    </source>
</reference>
<evidence type="ECO:0000313" key="1">
    <source>
        <dbReference type="EMBL" id="KAK1861295.1"/>
    </source>
</evidence>
<keyword evidence="2" id="KW-1185">Reference proteome</keyword>